<dbReference type="Pfam" id="PF06985">
    <property type="entry name" value="HET"/>
    <property type="match status" value="1"/>
</dbReference>
<dbReference type="InterPro" id="IPR058525">
    <property type="entry name" value="DUF8212"/>
</dbReference>
<gene>
    <name evidence="3" type="ORF">BKA67DRAFT_557477</name>
</gene>
<proteinExistence type="predicted"/>
<feature type="domain" description="DUF8212" evidence="2">
    <location>
        <begin position="226"/>
        <end position="290"/>
    </location>
</feature>
<comment type="caution">
    <text evidence="3">The sequence shown here is derived from an EMBL/GenBank/DDBJ whole genome shotgun (WGS) entry which is preliminary data.</text>
</comment>
<dbReference type="PANTHER" id="PTHR10622:SF10">
    <property type="entry name" value="HET DOMAIN-CONTAINING PROTEIN"/>
    <property type="match status" value="1"/>
</dbReference>
<dbReference type="AlphaFoldDB" id="A0A9P8UUG8"/>
<organism evidence="3 4">
    <name type="scientific">Truncatella angustata</name>
    <dbReference type="NCBI Taxonomy" id="152316"/>
    <lineage>
        <taxon>Eukaryota</taxon>
        <taxon>Fungi</taxon>
        <taxon>Dikarya</taxon>
        <taxon>Ascomycota</taxon>
        <taxon>Pezizomycotina</taxon>
        <taxon>Sordariomycetes</taxon>
        <taxon>Xylariomycetidae</taxon>
        <taxon>Amphisphaeriales</taxon>
        <taxon>Sporocadaceae</taxon>
        <taxon>Truncatella</taxon>
    </lineage>
</organism>
<dbReference type="Pfam" id="PF26640">
    <property type="entry name" value="DUF8212"/>
    <property type="match status" value="1"/>
</dbReference>
<accession>A0A9P8UUG8</accession>
<sequence length="607" mass="68798">MRLLNTETLALEFFPGRGKPKYAILSHTWGHEEVLFTDVQNSPASEWGRTASGQKVKRSAELAYSNGYQYIWIDSCCIDKSSSAELSEAINSMYHWYKRSSVCYAYLSDVIAKDWPVLGNNARWFSRGWTLQELIAPPSVQFYDRSWKFIGSRESLASDIAGITSIDVELLRDKHSRSASDLDRYSVSQRMAWAAYRQTTRPEDEAYCLMGIFDVNMPLLYGEGSQAFQRLQEEILKRTHDQSILLYHHDFSSVETLADWPLSAADALTVSPDHSRGVPILAPAPHHFRGVPLVKRRLPDPGPSAIQLTPDGLVVHLYLYPVRHYDSLRLGLLDCFANVDNTWVSRPAILISLEDGCYHLRRRLYIVQPDQEDVASRVLTLGLSGHQKLHLNLDELVHKTILLHPQAPVLGDLRGHKIGPTLRLRPIAQTPETVYRFGPSIPKRSSALVNIENILESAWSASTTAIIAIAAESQGTVTYPLLLHFRRSYYIEFILIRNLYNFPAEVEITPEMFQEAACQDQKRAVGSIKPDEPTVVAMELPNGDICTARITEGQWLERELLDLKITIKSRGLETKTRNVEKDSRSVQSESQASRVLRWLKTRKTRTA</sequence>
<dbReference type="Proteomes" id="UP000758603">
    <property type="component" value="Unassembled WGS sequence"/>
</dbReference>
<evidence type="ECO:0000259" key="2">
    <source>
        <dbReference type="Pfam" id="PF26640"/>
    </source>
</evidence>
<name>A0A9P8UUG8_9PEZI</name>
<evidence type="ECO:0000313" key="4">
    <source>
        <dbReference type="Proteomes" id="UP000758603"/>
    </source>
</evidence>
<reference evidence="3" key="1">
    <citation type="journal article" date="2021" name="Nat. Commun.">
        <title>Genetic determinants of endophytism in the Arabidopsis root mycobiome.</title>
        <authorList>
            <person name="Mesny F."/>
            <person name="Miyauchi S."/>
            <person name="Thiergart T."/>
            <person name="Pickel B."/>
            <person name="Atanasova L."/>
            <person name="Karlsson M."/>
            <person name="Huettel B."/>
            <person name="Barry K.W."/>
            <person name="Haridas S."/>
            <person name="Chen C."/>
            <person name="Bauer D."/>
            <person name="Andreopoulos W."/>
            <person name="Pangilinan J."/>
            <person name="LaButti K."/>
            <person name="Riley R."/>
            <person name="Lipzen A."/>
            <person name="Clum A."/>
            <person name="Drula E."/>
            <person name="Henrissat B."/>
            <person name="Kohler A."/>
            <person name="Grigoriev I.V."/>
            <person name="Martin F.M."/>
            <person name="Hacquard S."/>
        </authorList>
    </citation>
    <scope>NUCLEOTIDE SEQUENCE</scope>
    <source>
        <strain evidence="3">MPI-SDFR-AT-0073</strain>
    </source>
</reference>
<dbReference type="InterPro" id="IPR010730">
    <property type="entry name" value="HET"/>
</dbReference>
<dbReference type="RefSeq" id="XP_045962464.1">
    <property type="nucleotide sequence ID" value="XM_046102262.1"/>
</dbReference>
<keyword evidence="4" id="KW-1185">Reference proteome</keyword>
<dbReference type="EMBL" id="JAGPXC010000002">
    <property type="protein sequence ID" value="KAH6658230.1"/>
    <property type="molecule type" value="Genomic_DNA"/>
</dbReference>
<protein>
    <submittedName>
        <fullName evidence="3">Heterokaryon incompatibility protein-domain-containing protein</fullName>
    </submittedName>
</protein>
<dbReference type="GeneID" id="70131154"/>
<evidence type="ECO:0000259" key="1">
    <source>
        <dbReference type="Pfam" id="PF06985"/>
    </source>
</evidence>
<dbReference type="PANTHER" id="PTHR10622">
    <property type="entry name" value="HET DOMAIN-CONTAINING PROTEIN"/>
    <property type="match status" value="1"/>
</dbReference>
<feature type="domain" description="Heterokaryon incompatibility" evidence="1">
    <location>
        <begin position="22"/>
        <end position="109"/>
    </location>
</feature>
<evidence type="ECO:0000313" key="3">
    <source>
        <dbReference type="EMBL" id="KAH6658230.1"/>
    </source>
</evidence>